<dbReference type="Gene3D" id="2.10.90.10">
    <property type="entry name" value="Cystine-knot cytokines"/>
    <property type="match status" value="1"/>
</dbReference>
<reference evidence="7 8" key="1">
    <citation type="journal article" date="2020" name="G3 (Bethesda)">
        <title>Draft Genome of the Common Snapping Turtle, Chelydra serpentina, a Model for Phenotypic Plasticity in Reptiles.</title>
        <authorList>
            <person name="Das D."/>
            <person name="Singh S.K."/>
            <person name="Bierstedt J."/>
            <person name="Erickson A."/>
            <person name="Galli G.L.J."/>
            <person name="Crossley D.A. 2nd"/>
            <person name="Rhen T."/>
        </authorList>
    </citation>
    <scope>NUCLEOTIDE SEQUENCE [LARGE SCALE GENOMIC DNA]</scope>
    <source>
        <strain evidence="7">KW</strain>
    </source>
</reference>
<comment type="caution">
    <text evidence="7">The sequence shown here is derived from an EMBL/GenBank/DDBJ whole genome shotgun (WGS) entry which is preliminary data.</text>
</comment>
<evidence type="ECO:0000256" key="4">
    <source>
        <dbReference type="ARBA" id="ARBA00022525"/>
    </source>
</evidence>
<name>A0A8T1SZN1_CHESE</name>
<dbReference type="InterPro" id="IPR029034">
    <property type="entry name" value="Cystine-knot_cytokine"/>
</dbReference>
<dbReference type="Proteomes" id="UP000765507">
    <property type="component" value="Unassembled WGS sequence"/>
</dbReference>
<evidence type="ECO:0000313" key="7">
    <source>
        <dbReference type="EMBL" id="KAG6934157.1"/>
    </source>
</evidence>
<keyword evidence="4" id="KW-0964">Secreted</keyword>
<comment type="similarity">
    <text evidence="2">Belongs to the IL-17 family.</text>
</comment>
<keyword evidence="8" id="KW-1185">Reference proteome</keyword>
<dbReference type="Pfam" id="PF06083">
    <property type="entry name" value="IL17"/>
    <property type="match status" value="1"/>
</dbReference>
<evidence type="ECO:0000256" key="6">
    <source>
        <dbReference type="SAM" id="MobiDB-lite"/>
    </source>
</evidence>
<evidence type="ECO:0000313" key="8">
    <source>
        <dbReference type="Proteomes" id="UP000765507"/>
    </source>
</evidence>
<evidence type="ECO:0000256" key="2">
    <source>
        <dbReference type="ARBA" id="ARBA00007236"/>
    </source>
</evidence>
<evidence type="ECO:0000256" key="1">
    <source>
        <dbReference type="ARBA" id="ARBA00004613"/>
    </source>
</evidence>
<dbReference type="GO" id="GO:0005125">
    <property type="term" value="F:cytokine activity"/>
    <property type="evidence" value="ECO:0007669"/>
    <property type="project" value="UniProtKB-KW"/>
</dbReference>
<dbReference type="SUPFAM" id="SSF57501">
    <property type="entry name" value="Cystine-knot cytokines"/>
    <property type="match status" value="1"/>
</dbReference>
<feature type="region of interest" description="Disordered" evidence="6">
    <location>
        <begin position="80"/>
        <end position="100"/>
    </location>
</feature>
<dbReference type="PRINTS" id="PR01932">
    <property type="entry name" value="INTRLEUKIN17"/>
</dbReference>
<evidence type="ECO:0000256" key="5">
    <source>
        <dbReference type="ARBA" id="ARBA00022729"/>
    </source>
</evidence>
<comment type="subcellular location">
    <subcellularLocation>
        <location evidence="1">Secreted</location>
    </subcellularLocation>
</comment>
<dbReference type="InterPro" id="IPR010345">
    <property type="entry name" value="IL-17_fam"/>
</dbReference>
<proteinExistence type="inferred from homology"/>
<keyword evidence="3" id="KW-0202">Cytokine</keyword>
<dbReference type="GO" id="GO:0005615">
    <property type="term" value="C:extracellular space"/>
    <property type="evidence" value="ECO:0007669"/>
    <property type="project" value="UniProtKB-KW"/>
</dbReference>
<gene>
    <name evidence="7" type="primary">IL17A</name>
    <name evidence="7" type="ORF">G0U57_017757</name>
</gene>
<evidence type="ECO:0000256" key="3">
    <source>
        <dbReference type="ARBA" id="ARBA00022514"/>
    </source>
</evidence>
<dbReference type="EMBL" id="JAHGAV010000061">
    <property type="protein sequence ID" value="KAG6934157.1"/>
    <property type="molecule type" value="Genomic_DNA"/>
</dbReference>
<protein>
    <submittedName>
        <fullName evidence="7">Interleukin 17A</fullName>
    </submittedName>
</protein>
<dbReference type="InterPro" id="IPR020440">
    <property type="entry name" value="IL-17_chr"/>
</dbReference>
<accession>A0A8T1SZN1</accession>
<organism evidence="7 8">
    <name type="scientific">Chelydra serpentina</name>
    <name type="common">Snapping turtle</name>
    <name type="synonym">Testudo serpentina</name>
    <dbReference type="NCBI Taxonomy" id="8475"/>
    <lineage>
        <taxon>Eukaryota</taxon>
        <taxon>Metazoa</taxon>
        <taxon>Chordata</taxon>
        <taxon>Craniata</taxon>
        <taxon>Vertebrata</taxon>
        <taxon>Euteleostomi</taxon>
        <taxon>Archelosauria</taxon>
        <taxon>Testudinata</taxon>
        <taxon>Testudines</taxon>
        <taxon>Cryptodira</taxon>
        <taxon>Durocryptodira</taxon>
        <taxon>Americhelydia</taxon>
        <taxon>Chelydroidea</taxon>
        <taxon>Chelydridae</taxon>
        <taxon>Chelydra</taxon>
    </lineage>
</organism>
<dbReference type="OrthoDB" id="6093351at2759"/>
<dbReference type="AlphaFoldDB" id="A0A8T1SZN1"/>
<keyword evidence="5" id="KW-0732">Signal</keyword>
<dbReference type="GO" id="GO:0006954">
    <property type="term" value="P:inflammatory response"/>
    <property type="evidence" value="ECO:0007669"/>
    <property type="project" value="InterPro"/>
</dbReference>
<sequence>MDELAFTLNHYSSYFTCALLFLSRFTRDSRVRCHWSCLVPSSVPNSDLNRIKKDVSLFQFRTLLLVLILVLSAKNSAHGRAVRAGPNKNGGMDEKMSDGCPTQKNSKFPLSVKVNIHINSPSPAIRMAHDVRNRSISPWDYSITKDHNRFPEVIAEAKCRHYSCVNTLGQEDYSMNSVPIQQEIIVLRREQRGCQHAYRLEKQLITVGCTCALPVLQHQS</sequence>